<dbReference type="Proteomes" id="UP000198942">
    <property type="component" value="Unassembled WGS sequence"/>
</dbReference>
<gene>
    <name evidence="4" type="ORF">SAMN05192574_11717</name>
</gene>
<keyword evidence="1" id="KW-0472">Membrane</keyword>
<feature type="domain" description="FecR protein" evidence="2">
    <location>
        <begin position="113"/>
        <end position="205"/>
    </location>
</feature>
<dbReference type="GO" id="GO:0016989">
    <property type="term" value="F:sigma factor antagonist activity"/>
    <property type="evidence" value="ECO:0007669"/>
    <property type="project" value="TreeGrafter"/>
</dbReference>
<dbReference type="OrthoDB" id="645173at2"/>
<dbReference type="EMBL" id="FOCL01000017">
    <property type="protein sequence ID" value="SEO94998.1"/>
    <property type="molecule type" value="Genomic_DNA"/>
</dbReference>
<proteinExistence type="predicted"/>
<dbReference type="InterPro" id="IPR006860">
    <property type="entry name" value="FecR"/>
</dbReference>
<accession>A0A1H8TX50</accession>
<reference evidence="5" key="1">
    <citation type="submission" date="2016-10" db="EMBL/GenBank/DDBJ databases">
        <authorList>
            <person name="Varghese N."/>
            <person name="Submissions S."/>
        </authorList>
    </citation>
    <scope>NUCLEOTIDE SEQUENCE [LARGE SCALE GENOMIC DNA]</scope>
    <source>
        <strain evidence="5">Gh-48</strain>
    </source>
</reference>
<organism evidence="4 5">
    <name type="scientific">Mucilaginibacter gossypiicola</name>
    <dbReference type="NCBI Taxonomy" id="551995"/>
    <lineage>
        <taxon>Bacteria</taxon>
        <taxon>Pseudomonadati</taxon>
        <taxon>Bacteroidota</taxon>
        <taxon>Sphingobacteriia</taxon>
        <taxon>Sphingobacteriales</taxon>
        <taxon>Sphingobacteriaceae</taxon>
        <taxon>Mucilaginibacter</taxon>
    </lineage>
</organism>
<dbReference type="Gene3D" id="2.60.120.1440">
    <property type="match status" value="1"/>
</dbReference>
<dbReference type="PANTHER" id="PTHR30273">
    <property type="entry name" value="PERIPLASMIC SIGNAL SENSOR AND SIGMA FACTOR ACTIVATOR FECR-RELATED"/>
    <property type="match status" value="1"/>
</dbReference>
<name>A0A1H8TX50_9SPHI</name>
<evidence type="ECO:0000313" key="4">
    <source>
        <dbReference type="EMBL" id="SEO94998.1"/>
    </source>
</evidence>
<sequence>MHPISPELIEKYLAGKCNADEEATVLNWFNAPENEPDAYEQLSPEAKRALEDRLILEIREKIRLSEPPIKKFNYYRVGAIAAGILIFITIGLLWNKQPVTNKATVGSDNIRIVNTGQKIKKITLPDGSTAWLSPGTTITYDSSFNRQLRTLSLTGESFFDVKKDHAHPFIVRTAHMSTKVWGTSFSVKDNEHALRAEVAVVTGKVSVAIADRDKNNEDVMLHPQQKAVWQVTAKKTDTLKVSLVEKHSALKIWEKTSLSFNGVALREAVRVLQQQFDVIIMLPEGDHDLAEAKLQADFSNQSLPEIMEVLEKLLNVSYVTDGKKFVLQRALTTN</sequence>
<dbReference type="RefSeq" id="WP_091220588.1">
    <property type="nucleotide sequence ID" value="NZ_FOCL01000017.1"/>
</dbReference>
<evidence type="ECO:0000313" key="5">
    <source>
        <dbReference type="Proteomes" id="UP000198942"/>
    </source>
</evidence>
<evidence type="ECO:0000256" key="1">
    <source>
        <dbReference type="SAM" id="Phobius"/>
    </source>
</evidence>
<feature type="domain" description="Protein FecR C-terminal" evidence="3">
    <location>
        <begin position="258"/>
        <end position="326"/>
    </location>
</feature>
<keyword evidence="5" id="KW-1185">Reference proteome</keyword>
<evidence type="ECO:0000259" key="2">
    <source>
        <dbReference type="Pfam" id="PF04773"/>
    </source>
</evidence>
<keyword evidence="1" id="KW-1133">Transmembrane helix</keyword>
<dbReference type="Pfam" id="PF04773">
    <property type="entry name" value="FecR"/>
    <property type="match status" value="1"/>
</dbReference>
<protein>
    <submittedName>
        <fullName evidence="4">Ferric-dicitrate binding protein FerR, regulates iron transport through sigma-19</fullName>
    </submittedName>
</protein>
<dbReference type="Gene3D" id="3.55.50.30">
    <property type="match status" value="1"/>
</dbReference>
<keyword evidence="1" id="KW-0812">Transmembrane</keyword>
<dbReference type="PANTHER" id="PTHR30273:SF2">
    <property type="entry name" value="PROTEIN FECR"/>
    <property type="match status" value="1"/>
</dbReference>
<dbReference type="Pfam" id="PF16344">
    <property type="entry name" value="FecR_C"/>
    <property type="match status" value="1"/>
</dbReference>
<dbReference type="AlphaFoldDB" id="A0A1H8TX50"/>
<evidence type="ECO:0000259" key="3">
    <source>
        <dbReference type="Pfam" id="PF16344"/>
    </source>
</evidence>
<feature type="transmembrane region" description="Helical" evidence="1">
    <location>
        <begin position="73"/>
        <end position="94"/>
    </location>
</feature>
<dbReference type="InterPro" id="IPR012373">
    <property type="entry name" value="Ferrdict_sens_TM"/>
</dbReference>
<dbReference type="STRING" id="551995.SAMN05192574_11717"/>
<dbReference type="InterPro" id="IPR032508">
    <property type="entry name" value="FecR_C"/>
</dbReference>
<dbReference type="PIRSF" id="PIRSF018266">
    <property type="entry name" value="FecR"/>
    <property type="match status" value="1"/>
</dbReference>